<dbReference type="SMART" id="SM00448">
    <property type="entry name" value="REC"/>
    <property type="match status" value="1"/>
</dbReference>
<dbReference type="OrthoDB" id="9795002at2"/>
<feature type="domain" description="Response regulatory" evidence="3">
    <location>
        <begin position="47"/>
        <end position="160"/>
    </location>
</feature>
<evidence type="ECO:0000313" key="5">
    <source>
        <dbReference type="Proteomes" id="UP000239724"/>
    </source>
</evidence>
<sequence>MAGTIWREGKSNMPPETTCFRSQQNAYLTAKNSYRSQPKVAVAMGLRVLIVDDETFLAEEIAAALDFMCLPTITAGSAREAISILQAHADIGVVVSDVRMPQANGTDLARHVLAGRDDSRAVDVILMTGCSTDVDVTGIAGCIGKPFLVEDLAAMVGKSIESVSLRRNGRT</sequence>
<dbReference type="GO" id="GO:0000160">
    <property type="term" value="P:phosphorelay signal transduction system"/>
    <property type="evidence" value="ECO:0007669"/>
    <property type="project" value="InterPro"/>
</dbReference>
<organism evidence="4 5">
    <name type="scientific">Rhodopila globiformis</name>
    <name type="common">Rhodopseudomonas globiformis</name>
    <dbReference type="NCBI Taxonomy" id="1071"/>
    <lineage>
        <taxon>Bacteria</taxon>
        <taxon>Pseudomonadati</taxon>
        <taxon>Pseudomonadota</taxon>
        <taxon>Alphaproteobacteria</taxon>
        <taxon>Acetobacterales</taxon>
        <taxon>Acetobacteraceae</taxon>
        <taxon>Rhodopila</taxon>
    </lineage>
</organism>
<evidence type="ECO:0000259" key="3">
    <source>
        <dbReference type="PROSITE" id="PS50110"/>
    </source>
</evidence>
<keyword evidence="1 2" id="KW-0597">Phosphoprotein</keyword>
<dbReference type="SUPFAM" id="SSF52172">
    <property type="entry name" value="CheY-like"/>
    <property type="match status" value="1"/>
</dbReference>
<dbReference type="EMBL" id="NHRY01000254">
    <property type="protein sequence ID" value="PPQ27757.1"/>
    <property type="molecule type" value="Genomic_DNA"/>
</dbReference>
<name>A0A2S6MZG2_RHOGL</name>
<dbReference type="PROSITE" id="PS50110">
    <property type="entry name" value="RESPONSE_REGULATORY"/>
    <property type="match status" value="1"/>
</dbReference>
<proteinExistence type="predicted"/>
<dbReference type="Gene3D" id="3.40.50.2300">
    <property type="match status" value="1"/>
</dbReference>
<gene>
    <name evidence="4" type="ORF">CCS01_26580</name>
</gene>
<feature type="modified residue" description="4-aspartylphosphate" evidence="2">
    <location>
        <position position="97"/>
    </location>
</feature>
<dbReference type="Proteomes" id="UP000239724">
    <property type="component" value="Unassembled WGS sequence"/>
</dbReference>
<keyword evidence="5" id="KW-1185">Reference proteome</keyword>
<dbReference type="Pfam" id="PF00072">
    <property type="entry name" value="Response_reg"/>
    <property type="match status" value="1"/>
</dbReference>
<comment type="caution">
    <text evidence="4">The sequence shown here is derived from an EMBL/GenBank/DDBJ whole genome shotgun (WGS) entry which is preliminary data.</text>
</comment>
<dbReference type="InterPro" id="IPR001789">
    <property type="entry name" value="Sig_transdc_resp-reg_receiver"/>
</dbReference>
<dbReference type="PANTHER" id="PTHR44591">
    <property type="entry name" value="STRESS RESPONSE REGULATOR PROTEIN 1"/>
    <property type="match status" value="1"/>
</dbReference>
<evidence type="ECO:0000256" key="1">
    <source>
        <dbReference type="ARBA" id="ARBA00022553"/>
    </source>
</evidence>
<evidence type="ECO:0000313" key="4">
    <source>
        <dbReference type="EMBL" id="PPQ27757.1"/>
    </source>
</evidence>
<evidence type="ECO:0000256" key="2">
    <source>
        <dbReference type="PROSITE-ProRule" id="PRU00169"/>
    </source>
</evidence>
<dbReference type="AlphaFoldDB" id="A0A2S6MZG2"/>
<protein>
    <recommendedName>
        <fullName evidence="3">Response regulatory domain-containing protein</fullName>
    </recommendedName>
</protein>
<dbReference type="InterPro" id="IPR050595">
    <property type="entry name" value="Bact_response_regulator"/>
</dbReference>
<dbReference type="CDD" id="cd00156">
    <property type="entry name" value="REC"/>
    <property type="match status" value="1"/>
</dbReference>
<dbReference type="InterPro" id="IPR011006">
    <property type="entry name" value="CheY-like_superfamily"/>
</dbReference>
<accession>A0A2S6MZG2</accession>
<dbReference type="RefSeq" id="WP_104521847.1">
    <property type="nucleotide sequence ID" value="NZ_NHRY01000254.1"/>
</dbReference>
<dbReference type="PANTHER" id="PTHR44591:SF25">
    <property type="entry name" value="CHEMOTAXIS TWO-COMPONENT RESPONSE REGULATOR"/>
    <property type="match status" value="1"/>
</dbReference>
<reference evidence="4 5" key="1">
    <citation type="journal article" date="2018" name="Arch. Microbiol.">
        <title>New insights into the metabolic potential of the phototrophic purple bacterium Rhodopila globiformis DSM 161(T) from its draft genome sequence and evidence for a vanadium-dependent nitrogenase.</title>
        <authorList>
            <person name="Imhoff J.F."/>
            <person name="Rahn T."/>
            <person name="Kunzel S."/>
            <person name="Neulinger S.C."/>
        </authorList>
    </citation>
    <scope>NUCLEOTIDE SEQUENCE [LARGE SCALE GENOMIC DNA]</scope>
    <source>
        <strain evidence="4 5">DSM 161</strain>
    </source>
</reference>